<feature type="region of interest" description="Disordered" evidence="1">
    <location>
        <begin position="196"/>
        <end position="215"/>
    </location>
</feature>
<evidence type="ECO:0000256" key="1">
    <source>
        <dbReference type="SAM" id="MobiDB-lite"/>
    </source>
</evidence>
<organism evidence="2">
    <name type="scientific">uncultured Bacteroidota bacterium</name>
    <dbReference type="NCBI Taxonomy" id="152509"/>
    <lineage>
        <taxon>Bacteria</taxon>
        <taxon>Pseudomonadati</taxon>
        <taxon>Bacteroidota</taxon>
        <taxon>environmental samples</taxon>
    </lineage>
</organism>
<reference evidence="2" key="1">
    <citation type="journal article" date="2005" name="Environ. Microbiol.">
        <title>Genetic and functional properties of uncultivated thermophilic crenarchaeotes from a subsurface gold mine as revealed by analysis of genome fragments.</title>
        <authorList>
            <person name="Nunoura T."/>
            <person name="Hirayama H."/>
            <person name="Takami H."/>
            <person name="Oida H."/>
            <person name="Nishi S."/>
            <person name="Shimamura S."/>
            <person name="Suzuki Y."/>
            <person name="Inagaki F."/>
            <person name="Takai K."/>
            <person name="Nealson K.H."/>
            <person name="Horikoshi K."/>
        </authorList>
    </citation>
    <scope>NUCLEOTIDE SEQUENCE</scope>
</reference>
<sequence>MRWLTWIFPLLVFPQGTFRLGKSFSSQYGLQGVDTVFRIDKAPLTVWVELKARQAWEWDTLWVVLRTVDRLHGVYVLVRTQTDKRLYRGKVLFRQSGIYLLSCMPPRQSRLILGRTRAYLTSSAYPTVAALRAYNRTLAPTSRNAEAALTQIDTASLEMLPLPDDLLTTPEGGTDPALEKELLELDDTDSLLDLPLEVEPEEELDLEELNLDEDL</sequence>
<reference evidence="2" key="2">
    <citation type="journal article" date="2012" name="PLoS ONE">
        <title>A Deeply Branching Thermophilic Bacterium with an Ancient Acetyl-CoA Pathway Dominates a Subsurface Ecosystem.</title>
        <authorList>
            <person name="Takami H."/>
            <person name="Noguchi H."/>
            <person name="Takaki Y."/>
            <person name="Uchiyama I."/>
            <person name="Toyoda A."/>
            <person name="Nishi S."/>
            <person name="Chee G.-J."/>
            <person name="Arai W."/>
            <person name="Nunoura T."/>
            <person name="Itoh T."/>
            <person name="Hattori M."/>
            <person name="Takai K."/>
        </authorList>
    </citation>
    <scope>NUCLEOTIDE SEQUENCE</scope>
</reference>
<evidence type="ECO:0000313" key="2">
    <source>
        <dbReference type="EMBL" id="BAL57830.1"/>
    </source>
</evidence>
<dbReference type="EMBL" id="AP011785">
    <property type="protein sequence ID" value="BAL57830.1"/>
    <property type="molecule type" value="Genomic_DNA"/>
</dbReference>
<name>H5SNU4_9BACT</name>
<proteinExistence type="predicted"/>
<gene>
    <name evidence="2" type="ORF">HGMM_F52E02C13</name>
</gene>
<dbReference type="AlphaFoldDB" id="H5SNU4"/>
<protein>
    <submittedName>
        <fullName evidence="2">Uncharacterized protein</fullName>
    </submittedName>
</protein>
<accession>H5SNU4</accession>